<keyword evidence="5" id="KW-0732">Signal</keyword>
<dbReference type="PANTHER" id="PTHR31490">
    <property type="entry name" value="GLYCOSYL HYDROLASE"/>
    <property type="match status" value="1"/>
</dbReference>
<dbReference type="EC" id="3.2.1.8" evidence="3"/>
<dbReference type="Pfam" id="PF02018">
    <property type="entry name" value="CBM_4_9"/>
    <property type="match status" value="1"/>
</dbReference>
<dbReference type="PROSITE" id="PS51257">
    <property type="entry name" value="PROKAR_LIPOPROTEIN"/>
    <property type="match status" value="1"/>
</dbReference>
<evidence type="ECO:0000256" key="1">
    <source>
        <dbReference type="ARBA" id="ARBA00000681"/>
    </source>
</evidence>
<dbReference type="InterPro" id="IPR018087">
    <property type="entry name" value="Glyco_hydro_5_CS"/>
</dbReference>
<evidence type="ECO:0000256" key="9">
    <source>
        <dbReference type="ARBA" id="ARBA00023295"/>
    </source>
</evidence>
<dbReference type="Gene3D" id="3.20.20.80">
    <property type="entry name" value="Glycosidases"/>
    <property type="match status" value="2"/>
</dbReference>
<feature type="domain" description="GH10" evidence="12">
    <location>
        <begin position="282"/>
        <end position="599"/>
    </location>
</feature>
<evidence type="ECO:0000256" key="11">
    <source>
        <dbReference type="SAM" id="MobiDB-lite"/>
    </source>
</evidence>
<keyword evidence="6" id="KW-0677">Repeat</keyword>
<organism evidence="13 14">
    <name type="scientific">Marseilla massiliensis</name>
    <dbReference type="NCBI Taxonomy" id="1841864"/>
    <lineage>
        <taxon>Bacteria</taxon>
        <taxon>Pseudomonadati</taxon>
        <taxon>Bacteroidota</taxon>
        <taxon>Bacteroidia</taxon>
        <taxon>Bacteroidales</taxon>
        <taxon>Prevotellaceae</taxon>
        <taxon>Marseilla</taxon>
    </lineage>
</organism>
<dbReference type="SUPFAM" id="SSF49785">
    <property type="entry name" value="Galactose-binding domain-like"/>
    <property type="match status" value="1"/>
</dbReference>
<dbReference type="SUPFAM" id="SSF51445">
    <property type="entry name" value="(Trans)glycosidases"/>
    <property type="match status" value="1"/>
</dbReference>
<feature type="compositionally biased region" description="Acidic residues" evidence="11">
    <location>
        <begin position="619"/>
        <end position="635"/>
    </location>
</feature>
<reference evidence="13" key="2">
    <citation type="journal article" date="2021" name="Sci. Rep.">
        <title>The distribution of antibiotic resistance genes in chicken gut microbiota commensals.</title>
        <authorList>
            <person name="Juricova H."/>
            <person name="Matiasovicova J."/>
            <person name="Kubasova T."/>
            <person name="Cejkova D."/>
            <person name="Rychlik I."/>
        </authorList>
    </citation>
    <scope>NUCLEOTIDE SEQUENCE</scope>
    <source>
        <strain evidence="13">An824</strain>
    </source>
</reference>
<sequence length="635" mass="70836">MKLNKIIFPMLAAPLLLTGCYDEKMEWHTPEGHNPVTSDEIPLQLQEEIDHYDYIKNYMAQNMPETPIGVGLTANYYIDADGEHPDYAGLCDAHFQQFVTGNAMKMDAMVNADGTLNTATLNAFTAKVPDDKQIFGHNFIWHTQQRQNYLYSLIAPQMIVETDGDILTLLQNGDFEMGNTTGWSSWGNSSTYEVVAGEGFDGSYGLVLNNPTDAESHAAQLAYDLTSPLTVGQTYVFRAKVKSSTPAGSLQFAVQNSTDYSGEGYYTFSVGTDWTDIECEYTCTMANMNRMLINFGAVAGTYYIDNVEFGTRIEQGAGTRANRATRATTITYILKTPKEKRQALLGAMESWIGGMLDHVKNDTRFVGWDVINEPITDDGYYRGIDNHFGGSWEDANGLTQYDAAPVENEETGLTLNWGDNHFYWGYYLGMDYATRAFEIAREHAPGMKLYVNEYGLETNPTKLAKLIDFVNYIDQNSTTQVDGIATQMHVQANGITREQVDQMFQTLAATGKLVRVSELDVALGTSSPTQEDLQLQSDVYQMIIESYKENVPAEQRGGFVVWTLSDAADEHEYWLKGDKPNLFDENYGRKIAYKGLCDGIAGYDIGADFSGDIWKDQATEDQEDETGEEAAEPTE</sequence>
<evidence type="ECO:0000259" key="12">
    <source>
        <dbReference type="PROSITE" id="PS51760"/>
    </source>
</evidence>
<dbReference type="SMART" id="SM00633">
    <property type="entry name" value="Glyco_10"/>
    <property type="match status" value="1"/>
</dbReference>
<evidence type="ECO:0000256" key="6">
    <source>
        <dbReference type="ARBA" id="ARBA00022737"/>
    </source>
</evidence>
<dbReference type="PROSITE" id="PS51760">
    <property type="entry name" value="GH10_2"/>
    <property type="match status" value="1"/>
</dbReference>
<comment type="caution">
    <text evidence="13">The sequence shown here is derived from an EMBL/GenBank/DDBJ whole genome shotgun (WGS) entry which is preliminary data.</text>
</comment>
<dbReference type="InterPro" id="IPR044846">
    <property type="entry name" value="GH10"/>
</dbReference>
<dbReference type="Proteomes" id="UP000706891">
    <property type="component" value="Unassembled WGS sequence"/>
</dbReference>
<evidence type="ECO:0000256" key="2">
    <source>
        <dbReference type="ARBA" id="ARBA00007495"/>
    </source>
</evidence>
<dbReference type="Gene3D" id="2.60.120.260">
    <property type="entry name" value="Galactose-binding domain-like"/>
    <property type="match status" value="1"/>
</dbReference>
<evidence type="ECO:0000256" key="4">
    <source>
        <dbReference type="ARBA" id="ARBA00022651"/>
    </source>
</evidence>
<evidence type="ECO:0000256" key="8">
    <source>
        <dbReference type="ARBA" id="ARBA00023277"/>
    </source>
</evidence>
<reference evidence="13" key="1">
    <citation type="submission" date="2020-08" db="EMBL/GenBank/DDBJ databases">
        <authorList>
            <person name="Cejkova D."/>
            <person name="Kubasova T."/>
            <person name="Jahodarova E."/>
            <person name="Rychlik I."/>
        </authorList>
    </citation>
    <scope>NUCLEOTIDE SEQUENCE</scope>
    <source>
        <strain evidence="13">An824</strain>
    </source>
</reference>
<protein>
    <recommendedName>
        <fullName evidence="3">endo-1,4-beta-xylanase</fullName>
        <ecNumber evidence="3">3.2.1.8</ecNumber>
    </recommendedName>
</protein>
<proteinExistence type="inferred from homology"/>
<keyword evidence="9" id="KW-0326">Glycosidase</keyword>
<evidence type="ECO:0000313" key="14">
    <source>
        <dbReference type="Proteomes" id="UP000706891"/>
    </source>
</evidence>
<dbReference type="GO" id="GO:0045493">
    <property type="term" value="P:xylan catabolic process"/>
    <property type="evidence" value="ECO:0007669"/>
    <property type="project" value="UniProtKB-KW"/>
</dbReference>
<dbReference type="EMBL" id="JACJJG010000021">
    <property type="protein sequence ID" value="MBM6673418.1"/>
    <property type="molecule type" value="Genomic_DNA"/>
</dbReference>
<dbReference type="Pfam" id="PF00331">
    <property type="entry name" value="Glyco_hydro_10"/>
    <property type="match status" value="2"/>
</dbReference>
<comment type="catalytic activity">
    <reaction evidence="1">
        <text>Endohydrolysis of (1-&gt;4)-beta-D-xylosidic linkages in xylans.</text>
        <dbReference type="EC" id="3.2.1.8"/>
    </reaction>
</comment>
<comment type="similarity">
    <text evidence="2">Belongs to the glycosyl hydrolase 10 (cellulase F) family.</text>
</comment>
<dbReference type="InterPro" id="IPR001000">
    <property type="entry name" value="GH10_dom"/>
</dbReference>
<dbReference type="RefSeq" id="WP_205104131.1">
    <property type="nucleotide sequence ID" value="NZ_JACJJG010000021.1"/>
</dbReference>
<dbReference type="GO" id="GO:0031176">
    <property type="term" value="F:endo-1,4-beta-xylanase activity"/>
    <property type="evidence" value="ECO:0007669"/>
    <property type="project" value="UniProtKB-EC"/>
</dbReference>
<dbReference type="InterPro" id="IPR017853">
    <property type="entry name" value="GH"/>
</dbReference>
<dbReference type="PANTHER" id="PTHR31490:SF88">
    <property type="entry name" value="BETA-XYLANASE"/>
    <property type="match status" value="1"/>
</dbReference>
<keyword evidence="7" id="KW-0378">Hydrolase</keyword>
<keyword evidence="4" id="KW-0858">Xylan degradation</keyword>
<feature type="region of interest" description="Disordered" evidence="11">
    <location>
        <begin position="615"/>
        <end position="635"/>
    </location>
</feature>
<dbReference type="AlphaFoldDB" id="A0A938WSI0"/>
<evidence type="ECO:0000256" key="10">
    <source>
        <dbReference type="ARBA" id="ARBA00023326"/>
    </source>
</evidence>
<keyword evidence="14" id="KW-1185">Reference proteome</keyword>
<evidence type="ECO:0000313" key="13">
    <source>
        <dbReference type="EMBL" id="MBM6673418.1"/>
    </source>
</evidence>
<evidence type="ECO:0000256" key="3">
    <source>
        <dbReference type="ARBA" id="ARBA00012590"/>
    </source>
</evidence>
<dbReference type="InterPro" id="IPR003305">
    <property type="entry name" value="CenC_carb-bd"/>
</dbReference>
<keyword evidence="10" id="KW-0624">Polysaccharide degradation</keyword>
<evidence type="ECO:0000256" key="7">
    <source>
        <dbReference type="ARBA" id="ARBA00022801"/>
    </source>
</evidence>
<accession>A0A938WSI0</accession>
<evidence type="ECO:0000256" key="5">
    <source>
        <dbReference type="ARBA" id="ARBA00022729"/>
    </source>
</evidence>
<dbReference type="PROSITE" id="PS00659">
    <property type="entry name" value="GLYCOSYL_HYDROL_F5"/>
    <property type="match status" value="1"/>
</dbReference>
<name>A0A938WSI0_9BACT</name>
<keyword evidence="8" id="KW-0119">Carbohydrate metabolism</keyword>
<dbReference type="InterPro" id="IPR008979">
    <property type="entry name" value="Galactose-bd-like_sf"/>
</dbReference>
<gene>
    <name evidence="13" type="ORF">H6A34_05970</name>
</gene>